<proteinExistence type="predicted"/>
<gene>
    <name evidence="4" type="ORF">ACFSL4_15830</name>
</gene>
<keyword evidence="5" id="KW-1185">Reference proteome</keyword>
<dbReference type="PROSITE" id="PS51192">
    <property type="entry name" value="HELICASE_ATP_BIND_1"/>
    <property type="match status" value="1"/>
</dbReference>
<dbReference type="Gene3D" id="3.40.50.10810">
    <property type="entry name" value="Tandem AAA-ATPase domain"/>
    <property type="match status" value="1"/>
</dbReference>
<dbReference type="InterPro" id="IPR038718">
    <property type="entry name" value="SNF2-like_sf"/>
</dbReference>
<dbReference type="RefSeq" id="WP_381082941.1">
    <property type="nucleotide sequence ID" value="NZ_JBHUDX010000045.1"/>
</dbReference>
<evidence type="ECO:0000256" key="1">
    <source>
        <dbReference type="ARBA" id="ARBA00022801"/>
    </source>
</evidence>
<dbReference type="InterPro" id="IPR014001">
    <property type="entry name" value="Helicase_ATP-bd"/>
</dbReference>
<dbReference type="PANTHER" id="PTHR10799">
    <property type="entry name" value="SNF2/RAD54 HELICASE FAMILY"/>
    <property type="match status" value="1"/>
</dbReference>
<feature type="domain" description="Helicase ATP-binding" evidence="2">
    <location>
        <begin position="511"/>
        <end position="669"/>
    </location>
</feature>
<dbReference type="PROSITE" id="PS51194">
    <property type="entry name" value="HELICASE_CTER"/>
    <property type="match status" value="1"/>
</dbReference>
<keyword evidence="1" id="KW-0378">Hydrolase</keyword>
<comment type="caution">
    <text evidence="4">The sequence shown here is derived from an EMBL/GenBank/DDBJ whole genome shotgun (WGS) entry which is preliminary data.</text>
</comment>
<name>A0ABW4IQJ4_9ACTN</name>
<dbReference type="InterPro" id="IPR000330">
    <property type="entry name" value="SNF2_N"/>
</dbReference>
<dbReference type="InterPro" id="IPR049730">
    <property type="entry name" value="SNF2/RAD54-like_C"/>
</dbReference>
<dbReference type="Pfam" id="PF12419">
    <property type="entry name" value="DUF3670"/>
    <property type="match status" value="1"/>
</dbReference>
<dbReference type="InterPro" id="IPR001650">
    <property type="entry name" value="Helicase_C-like"/>
</dbReference>
<evidence type="ECO:0000313" key="4">
    <source>
        <dbReference type="EMBL" id="MFD1659625.1"/>
    </source>
</evidence>
<dbReference type="Pfam" id="PF00271">
    <property type="entry name" value="Helicase_C"/>
    <property type="match status" value="1"/>
</dbReference>
<dbReference type="Proteomes" id="UP001597261">
    <property type="component" value="Unassembled WGS sequence"/>
</dbReference>
<evidence type="ECO:0000313" key="5">
    <source>
        <dbReference type="Proteomes" id="UP001597261"/>
    </source>
</evidence>
<dbReference type="SMART" id="SM00490">
    <property type="entry name" value="HELICc"/>
    <property type="match status" value="1"/>
</dbReference>
<dbReference type="InterPro" id="IPR022138">
    <property type="entry name" value="DUF3670"/>
</dbReference>
<organism evidence="4 5">
    <name type="scientific">Streptomyces caeni</name>
    <dbReference type="NCBI Taxonomy" id="2307231"/>
    <lineage>
        <taxon>Bacteria</taxon>
        <taxon>Bacillati</taxon>
        <taxon>Actinomycetota</taxon>
        <taxon>Actinomycetes</taxon>
        <taxon>Kitasatosporales</taxon>
        <taxon>Streptomycetaceae</taxon>
        <taxon>Streptomyces</taxon>
    </lineage>
</organism>
<dbReference type="SUPFAM" id="SSF52540">
    <property type="entry name" value="P-loop containing nucleoside triphosphate hydrolases"/>
    <property type="match status" value="2"/>
</dbReference>
<reference evidence="5" key="1">
    <citation type="journal article" date="2019" name="Int. J. Syst. Evol. Microbiol.">
        <title>The Global Catalogue of Microorganisms (GCM) 10K type strain sequencing project: providing services to taxonomists for standard genome sequencing and annotation.</title>
        <authorList>
            <consortium name="The Broad Institute Genomics Platform"/>
            <consortium name="The Broad Institute Genome Sequencing Center for Infectious Disease"/>
            <person name="Wu L."/>
            <person name="Ma J."/>
        </authorList>
    </citation>
    <scope>NUCLEOTIDE SEQUENCE [LARGE SCALE GENOMIC DNA]</scope>
    <source>
        <strain evidence="5">CGMCC 1.12470</strain>
    </source>
</reference>
<dbReference type="CDD" id="cd18793">
    <property type="entry name" value="SF2_C_SNF"/>
    <property type="match status" value="1"/>
</dbReference>
<sequence>MRIAVPGQRTRAPLPAPPLADREAATWAGELAAGGWAAVFVPAPAGQPHRLGRLALYRLPDSGLRVPAAAPTAVDELPLGLVLPHGKGVRARKTEAFGLAPGTALALLLDLPGQGAHPSLHAWAAVARTALRLIGEGRLQPALTEDGRPVWRLGPLGAHGKRTLDDLAAALPPYAHNLPVPGSRPTRIVEPGPLVREFADALADTLPRTPAAPLAALGNPYSVRAPSPHPELAEWTAQVEAERSALVNVSLRVEPPTGRQRTFHAALQLHSAADPSLVVDAAELWADPERTARLLGPRAEAETLLALRRGAASWPPLARLLAESAPARLRLSDPELTQLLDEAAGLLHDAGLRVHWPKDLVKALEARAEIGAATAPGATVNTLLGKDALLDFSWQVSLNGERLTEAEIDRLAEARRPLVRLRDRWVVADPKLLARLRRRQERALAPLDALQAVLTGEIERDGERIEVSAAGAFGELVTRLHEPEKREPIAVPGGLTATLRNYQQRGLAWLADMTRLGFGGVLADDMGLGKTVTLLALHLHRQEQSDTAGPTLVVCPASLLGNWEREAARFAPALAVRRYHGGERTLDHLTGGELVLVTYGVLRRDTERLAGIKWSLIAADEAQHVKNPYATTARRLRALPARARVALTGTPVENNLSELWALLDWTTPGLLGSLTAFRDRYARAIERGALGADGGEEAAEDGRRAAEQLTRLTRPFLLRRRKSDPGIAPELPPKTTTDHPVPLTREQAALYEAQVREAMERIEKADGIARRGLVLKLLTALKQICNHPAQYLRQPGPLPGRSGKLRLLDELLDTVVAEGESALLFTQYTQMGRLLEAHLADRGVRALYLHGGTEVRRREEMVAAFQRGDVPVFLLSLKAAGTGLNLTRATHVIHYDRWWNPAVEDQATDRAYRIGQDRPVQVHRLTAQGTVEEKVARLLGAKRALAEQVVASGEAALTELSDADLAELVALSATAEGEDL</sequence>
<evidence type="ECO:0000259" key="3">
    <source>
        <dbReference type="PROSITE" id="PS51194"/>
    </source>
</evidence>
<dbReference type="EMBL" id="JBHUDX010000045">
    <property type="protein sequence ID" value="MFD1659625.1"/>
    <property type="molecule type" value="Genomic_DNA"/>
</dbReference>
<dbReference type="Pfam" id="PF00176">
    <property type="entry name" value="SNF2-rel_dom"/>
    <property type="match status" value="1"/>
</dbReference>
<dbReference type="Gene3D" id="3.40.50.300">
    <property type="entry name" value="P-loop containing nucleotide triphosphate hydrolases"/>
    <property type="match status" value="1"/>
</dbReference>
<accession>A0ABW4IQJ4</accession>
<dbReference type="InterPro" id="IPR027417">
    <property type="entry name" value="P-loop_NTPase"/>
</dbReference>
<evidence type="ECO:0000259" key="2">
    <source>
        <dbReference type="PROSITE" id="PS51192"/>
    </source>
</evidence>
<feature type="domain" description="Helicase C-terminal" evidence="3">
    <location>
        <begin position="807"/>
        <end position="961"/>
    </location>
</feature>
<dbReference type="SMART" id="SM00487">
    <property type="entry name" value="DEXDc"/>
    <property type="match status" value="1"/>
</dbReference>
<protein>
    <submittedName>
        <fullName evidence="4">SNF2-related protein</fullName>
    </submittedName>
</protein>